<dbReference type="GO" id="GO:0080120">
    <property type="term" value="P:CAAX-box protein maturation"/>
    <property type="evidence" value="ECO:0007669"/>
    <property type="project" value="UniProtKB-ARBA"/>
</dbReference>
<keyword evidence="1" id="KW-0812">Transmembrane</keyword>
<feature type="transmembrane region" description="Helical" evidence="1">
    <location>
        <begin position="96"/>
        <end position="114"/>
    </location>
</feature>
<feature type="transmembrane region" description="Helical" evidence="1">
    <location>
        <begin position="188"/>
        <end position="221"/>
    </location>
</feature>
<feature type="domain" description="CAAX prenyl protease 2/Lysostaphin resistance protein A-like" evidence="2">
    <location>
        <begin position="153"/>
        <end position="241"/>
    </location>
</feature>
<dbReference type="OrthoDB" id="158986at2"/>
<feature type="transmembrane region" description="Helical" evidence="1">
    <location>
        <begin position="260"/>
        <end position="276"/>
    </location>
</feature>
<accession>A0A1I6ZIP2</accession>
<evidence type="ECO:0000259" key="2">
    <source>
        <dbReference type="Pfam" id="PF02517"/>
    </source>
</evidence>
<keyword evidence="3" id="KW-0645">Protease</keyword>
<dbReference type="Proteomes" id="UP000236454">
    <property type="component" value="Unassembled WGS sequence"/>
</dbReference>
<dbReference type="PANTHER" id="PTHR43592:SF15">
    <property type="entry name" value="CAAX AMINO TERMINAL PROTEASE FAMILY PROTEIN"/>
    <property type="match status" value="1"/>
</dbReference>
<evidence type="ECO:0000313" key="4">
    <source>
        <dbReference type="Proteomes" id="UP000236454"/>
    </source>
</evidence>
<dbReference type="STRING" id="477690.SAMN05216474_1394"/>
<sequence length="284" mass="31964">MKWMKQIEDRSPFLQVLILICLGLVFSVVLGAIAVSFYSGVVSMNLLEHPYTMAKDQPIAFLLVNQVPFQVGMFLLPALIYRSFERTKSKTRRKDVIWAILLFASVMLLLPFLTDINAGLLKAFGAYENALTIKENSDGVIQNLVMDQSPMVFVMTVLVIGIITGTAEEFFFRGFVYDHLAKNSGNKWLAILVSAAFFGVLHFNYVQILPLLSFGIALALIYEFTNSLVISAALHALNNTVNIYWMYTDSFPEFMDEQNVFISALGLVLLLSLILLKRKALRLK</sequence>
<proteinExistence type="predicted"/>
<dbReference type="AlphaFoldDB" id="A0A1I6ZIP2"/>
<organism evidence="3 4">
    <name type="scientific">Lishizhenia tianjinensis</name>
    <dbReference type="NCBI Taxonomy" id="477690"/>
    <lineage>
        <taxon>Bacteria</taxon>
        <taxon>Pseudomonadati</taxon>
        <taxon>Bacteroidota</taxon>
        <taxon>Flavobacteriia</taxon>
        <taxon>Flavobacteriales</taxon>
        <taxon>Crocinitomicaceae</taxon>
        <taxon>Lishizhenia</taxon>
    </lineage>
</organism>
<feature type="transmembrane region" description="Helical" evidence="1">
    <location>
        <begin position="12"/>
        <end position="39"/>
    </location>
</feature>
<dbReference type="GO" id="GO:0006508">
    <property type="term" value="P:proteolysis"/>
    <property type="evidence" value="ECO:0007669"/>
    <property type="project" value="UniProtKB-KW"/>
</dbReference>
<feature type="transmembrane region" description="Helical" evidence="1">
    <location>
        <begin position="152"/>
        <end position="176"/>
    </location>
</feature>
<reference evidence="3 4" key="1">
    <citation type="submission" date="2016-10" db="EMBL/GenBank/DDBJ databases">
        <authorList>
            <person name="de Groot N.N."/>
        </authorList>
    </citation>
    <scope>NUCLEOTIDE SEQUENCE [LARGE SCALE GENOMIC DNA]</scope>
    <source>
        <strain evidence="3 4">CGMCC 1.7005</strain>
    </source>
</reference>
<keyword evidence="3" id="KW-0378">Hydrolase</keyword>
<keyword evidence="1" id="KW-0472">Membrane</keyword>
<dbReference type="InterPro" id="IPR003675">
    <property type="entry name" value="Rce1/LyrA-like_dom"/>
</dbReference>
<dbReference type="GO" id="GO:0004175">
    <property type="term" value="F:endopeptidase activity"/>
    <property type="evidence" value="ECO:0007669"/>
    <property type="project" value="UniProtKB-ARBA"/>
</dbReference>
<evidence type="ECO:0000313" key="3">
    <source>
        <dbReference type="EMBL" id="SFT62560.1"/>
    </source>
</evidence>
<protein>
    <submittedName>
        <fullName evidence="3">CAAX protease self-immunity</fullName>
    </submittedName>
</protein>
<name>A0A1I6ZIP2_9FLAO</name>
<keyword evidence="4" id="KW-1185">Reference proteome</keyword>
<dbReference type="Pfam" id="PF02517">
    <property type="entry name" value="Rce1-like"/>
    <property type="match status" value="1"/>
</dbReference>
<evidence type="ECO:0000256" key="1">
    <source>
        <dbReference type="SAM" id="Phobius"/>
    </source>
</evidence>
<feature type="transmembrane region" description="Helical" evidence="1">
    <location>
        <begin position="59"/>
        <end position="84"/>
    </location>
</feature>
<dbReference type="EMBL" id="FPAS01000002">
    <property type="protein sequence ID" value="SFT62560.1"/>
    <property type="molecule type" value="Genomic_DNA"/>
</dbReference>
<dbReference type="PANTHER" id="PTHR43592">
    <property type="entry name" value="CAAX AMINO TERMINAL PROTEASE"/>
    <property type="match status" value="1"/>
</dbReference>
<keyword evidence="1" id="KW-1133">Transmembrane helix</keyword>
<gene>
    <name evidence="3" type="ORF">SAMN05216474_1394</name>
</gene>